<evidence type="ECO:0000313" key="3">
    <source>
        <dbReference type="Proteomes" id="UP000830198"/>
    </source>
</evidence>
<accession>A0ABY4HSF6</accession>
<protein>
    <submittedName>
        <fullName evidence="2">Uncharacterized protein</fullName>
    </submittedName>
</protein>
<proteinExistence type="predicted"/>
<keyword evidence="1" id="KW-0732">Signal</keyword>
<evidence type="ECO:0000313" key="2">
    <source>
        <dbReference type="EMBL" id="UPK66681.1"/>
    </source>
</evidence>
<dbReference type="EMBL" id="CP095855">
    <property type="protein sequence ID" value="UPK66681.1"/>
    <property type="molecule type" value="Genomic_DNA"/>
</dbReference>
<keyword evidence="3" id="KW-1185">Reference proteome</keyword>
<sequence length="248" mass="27764">MPVLSRYCIAVSLIAVTTTTAAQSKADIESLAATPRKSINLPLDYAISLPRPNVDQWDEDYHSYDHFATPLVKKTQIGMSYENKGVHIWFCSPSARPHAELDTSMLIADPAKLIGTWRIVSNRTMKFQDSASLNTSDFSRNNTLVNEDNSDDAFLQISDRQFQLFAKAEGKKGFKRKANARYLLEGGRYLLVYKLAKAGAAISQAGIDREGRLVLHSAVVEERKVPNHYIVYIAVVNQAIYERVNVQP</sequence>
<organism evidence="2 3">
    <name type="scientific">Chitinophaga filiformis</name>
    <name type="common">Myxococcus filiformis</name>
    <name type="synonym">Flexibacter filiformis</name>
    <dbReference type="NCBI Taxonomy" id="104663"/>
    <lineage>
        <taxon>Bacteria</taxon>
        <taxon>Pseudomonadati</taxon>
        <taxon>Bacteroidota</taxon>
        <taxon>Chitinophagia</taxon>
        <taxon>Chitinophagales</taxon>
        <taxon>Chitinophagaceae</taxon>
        <taxon>Chitinophaga</taxon>
    </lineage>
</organism>
<dbReference type="RefSeq" id="WP_247808891.1">
    <property type="nucleotide sequence ID" value="NZ_CP095855.1"/>
</dbReference>
<dbReference type="Proteomes" id="UP000830198">
    <property type="component" value="Chromosome"/>
</dbReference>
<feature type="signal peptide" evidence="1">
    <location>
        <begin position="1"/>
        <end position="21"/>
    </location>
</feature>
<feature type="chain" id="PRO_5045267586" evidence="1">
    <location>
        <begin position="22"/>
        <end position="248"/>
    </location>
</feature>
<name>A0ABY4HSF6_CHIFI</name>
<reference evidence="2 3" key="1">
    <citation type="submission" date="2022-04" db="EMBL/GenBank/DDBJ databases">
        <title>The arsenic-methylating capacity of Chitinophaga filiformis YT5 during chitin decomposition.</title>
        <authorList>
            <person name="Chen G."/>
            <person name="Liang Y."/>
        </authorList>
    </citation>
    <scope>NUCLEOTIDE SEQUENCE [LARGE SCALE GENOMIC DNA]</scope>
    <source>
        <strain evidence="2 3">YT5</strain>
    </source>
</reference>
<gene>
    <name evidence="2" type="ORF">MYF79_17230</name>
</gene>
<evidence type="ECO:0000256" key="1">
    <source>
        <dbReference type="SAM" id="SignalP"/>
    </source>
</evidence>